<dbReference type="Pfam" id="PF00440">
    <property type="entry name" value="TetR_N"/>
    <property type="match status" value="1"/>
</dbReference>
<comment type="caution">
    <text evidence="1">The sequence shown here is derived from an EMBL/GenBank/DDBJ whole genome shotgun (WGS) entry which is preliminary data.</text>
</comment>
<dbReference type="PROSITE" id="PS50977">
    <property type="entry name" value="HTH_TETR_2"/>
    <property type="match status" value="1"/>
</dbReference>
<name>A0ABV6VE41_9ACTN</name>
<dbReference type="PANTHER" id="PTHR30055:SF234">
    <property type="entry name" value="HTH-TYPE TRANSCRIPTIONAL REGULATOR BETI"/>
    <property type="match status" value="1"/>
</dbReference>
<dbReference type="SUPFAM" id="SSF46689">
    <property type="entry name" value="Homeodomain-like"/>
    <property type="match status" value="1"/>
</dbReference>
<evidence type="ECO:0000313" key="2">
    <source>
        <dbReference type="Proteomes" id="UP001592582"/>
    </source>
</evidence>
<sequence length="207" mass="22158">MPTPKRAYASPLREQAAVRTREAILHAATELFARRGYGLVTVADIAAAAGVSPKTVFASVGSKREIMDRIVDAGVAGSRYEAAMRRVSQLSDPREVLAALAAGTRAGNETQSTVHEAVRLALPVYEDGAALWERATRDYRAALGDAARHLHALTPRPLYDAGETADLLWLWFGPDAWRSLVAEGGWSWSRAETVIGATAVATLYAGG</sequence>
<protein>
    <submittedName>
        <fullName evidence="1">TetR/AcrR family transcriptional regulator</fullName>
    </submittedName>
</protein>
<reference evidence="1 2" key="1">
    <citation type="submission" date="2024-09" db="EMBL/GenBank/DDBJ databases">
        <authorList>
            <person name="Lee S.D."/>
        </authorList>
    </citation>
    <scope>NUCLEOTIDE SEQUENCE [LARGE SCALE GENOMIC DNA]</scope>
    <source>
        <strain evidence="1 2">N1-1</strain>
    </source>
</reference>
<dbReference type="Proteomes" id="UP001592582">
    <property type="component" value="Unassembled WGS sequence"/>
</dbReference>
<dbReference type="EMBL" id="JBHEZX010000009">
    <property type="protein sequence ID" value="MFC1411976.1"/>
    <property type="molecule type" value="Genomic_DNA"/>
</dbReference>
<evidence type="ECO:0000313" key="1">
    <source>
        <dbReference type="EMBL" id="MFC1411976.1"/>
    </source>
</evidence>
<proteinExistence type="predicted"/>
<dbReference type="PRINTS" id="PR00455">
    <property type="entry name" value="HTHTETR"/>
</dbReference>
<gene>
    <name evidence="1" type="ORF">ACEZDG_22170</name>
</gene>
<keyword evidence="2" id="KW-1185">Reference proteome</keyword>
<dbReference type="InterPro" id="IPR050109">
    <property type="entry name" value="HTH-type_TetR-like_transc_reg"/>
</dbReference>
<dbReference type="InterPro" id="IPR009057">
    <property type="entry name" value="Homeodomain-like_sf"/>
</dbReference>
<dbReference type="PANTHER" id="PTHR30055">
    <property type="entry name" value="HTH-TYPE TRANSCRIPTIONAL REGULATOR RUTR"/>
    <property type="match status" value="1"/>
</dbReference>
<accession>A0ABV6VE41</accession>
<dbReference type="InterPro" id="IPR001647">
    <property type="entry name" value="HTH_TetR"/>
</dbReference>
<organism evidence="1 2">
    <name type="scientific">Streptacidiphilus alkalitolerans</name>
    <dbReference type="NCBI Taxonomy" id="3342712"/>
    <lineage>
        <taxon>Bacteria</taxon>
        <taxon>Bacillati</taxon>
        <taxon>Actinomycetota</taxon>
        <taxon>Actinomycetes</taxon>
        <taxon>Kitasatosporales</taxon>
        <taxon>Streptomycetaceae</taxon>
        <taxon>Streptacidiphilus</taxon>
    </lineage>
</organism>
<dbReference type="Gene3D" id="1.10.357.10">
    <property type="entry name" value="Tetracycline Repressor, domain 2"/>
    <property type="match status" value="1"/>
</dbReference>